<dbReference type="AlphaFoldDB" id="A0AA38H4N4"/>
<evidence type="ECO:0000313" key="2">
    <source>
        <dbReference type="EMBL" id="KAI9632589.1"/>
    </source>
</evidence>
<proteinExistence type="predicted"/>
<evidence type="ECO:0000313" key="3">
    <source>
        <dbReference type="Proteomes" id="UP001164286"/>
    </source>
</evidence>
<feature type="transmembrane region" description="Helical" evidence="1">
    <location>
        <begin position="59"/>
        <end position="82"/>
    </location>
</feature>
<keyword evidence="3" id="KW-1185">Reference proteome</keyword>
<keyword evidence="1" id="KW-0812">Transmembrane</keyword>
<accession>A0AA38H4N4</accession>
<keyword evidence="1" id="KW-0472">Membrane</keyword>
<keyword evidence="1" id="KW-1133">Transmembrane helix</keyword>
<dbReference type="Proteomes" id="UP001164286">
    <property type="component" value="Unassembled WGS sequence"/>
</dbReference>
<feature type="transmembrane region" description="Helical" evidence="1">
    <location>
        <begin position="7"/>
        <end position="28"/>
    </location>
</feature>
<name>A0AA38H4N4_9TREE</name>
<sequence length="217" mass="23811">MAFGKDSIIYLISTILCTLTLAASGNALRQRNINVGNQTATAAATGVRLEINTDDLTNAGWALGVGAGGAAVGSLILFLYSLHLRPVDRFSRKVFFLSPLMLTLNTLLMFASAIPVTIFGRTREAGVKGFIGNTQLPDAVIKGASTIPAEYWQNAYVKFMVIAAWPELPFAILSCFLAYRAWRKERPSAQHHHTDTVHPVISHNEEKTQDIRHAERM</sequence>
<dbReference type="RefSeq" id="XP_052942366.1">
    <property type="nucleotide sequence ID" value="XM_053088029.1"/>
</dbReference>
<dbReference type="EMBL" id="JAKWFO010000014">
    <property type="protein sequence ID" value="KAI9632589.1"/>
    <property type="molecule type" value="Genomic_DNA"/>
</dbReference>
<feature type="transmembrane region" description="Helical" evidence="1">
    <location>
        <begin position="155"/>
        <end position="179"/>
    </location>
</feature>
<evidence type="ECO:0000256" key="1">
    <source>
        <dbReference type="SAM" id="Phobius"/>
    </source>
</evidence>
<dbReference type="GeneID" id="77727234"/>
<feature type="transmembrane region" description="Helical" evidence="1">
    <location>
        <begin position="94"/>
        <end position="118"/>
    </location>
</feature>
<reference evidence="2" key="1">
    <citation type="journal article" date="2022" name="G3 (Bethesda)">
        <title>High quality genome of the basidiomycete yeast Dioszegia hungarica PDD-24b-2 isolated from cloud water.</title>
        <authorList>
            <person name="Jarrige D."/>
            <person name="Haridas S."/>
            <person name="Bleykasten-Grosshans C."/>
            <person name="Joly M."/>
            <person name="Nadalig T."/>
            <person name="Sancelme M."/>
            <person name="Vuilleumier S."/>
            <person name="Grigoriev I.V."/>
            <person name="Amato P."/>
            <person name="Bringel F."/>
        </authorList>
    </citation>
    <scope>NUCLEOTIDE SEQUENCE</scope>
    <source>
        <strain evidence="2">PDD-24b-2</strain>
    </source>
</reference>
<protein>
    <submittedName>
        <fullName evidence="2">Uncharacterized protein</fullName>
    </submittedName>
</protein>
<comment type="caution">
    <text evidence="2">The sequence shown here is derived from an EMBL/GenBank/DDBJ whole genome shotgun (WGS) entry which is preliminary data.</text>
</comment>
<gene>
    <name evidence="2" type="ORF">MKK02DRAFT_30364</name>
</gene>
<organism evidence="2 3">
    <name type="scientific">Dioszegia hungarica</name>
    <dbReference type="NCBI Taxonomy" id="4972"/>
    <lineage>
        <taxon>Eukaryota</taxon>
        <taxon>Fungi</taxon>
        <taxon>Dikarya</taxon>
        <taxon>Basidiomycota</taxon>
        <taxon>Agaricomycotina</taxon>
        <taxon>Tremellomycetes</taxon>
        <taxon>Tremellales</taxon>
        <taxon>Bulleribasidiaceae</taxon>
        <taxon>Dioszegia</taxon>
    </lineage>
</organism>